<dbReference type="PANTHER" id="PTHR42912:SF83">
    <property type="entry name" value="METHYLTRANSFERASE TYPE 11 DOMAIN-CONTAINING PROTEIN"/>
    <property type="match status" value="1"/>
</dbReference>
<evidence type="ECO:0000256" key="1">
    <source>
        <dbReference type="SAM" id="MobiDB-lite"/>
    </source>
</evidence>
<dbReference type="OrthoDB" id="416496at2759"/>
<dbReference type="InterPro" id="IPR050508">
    <property type="entry name" value="Methyltransf_Superfamily"/>
</dbReference>
<evidence type="ECO:0000256" key="2">
    <source>
        <dbReference type="SAM" id="Phobius"/>
    </source>
</evidence>
<dbReference type="SUPFAM" id="SSF53335">
    <property type="entry name" value="S-adenosyl-L-methionine-dependent methyltransferases"/>
    <property type="match status" value="1"/>
</dbReference>
<keyword evidence="2" id="KW-0472">Membrane</keyword>
<keyword evidence="3" id="KW-0830">Ubiquinone</keyword>
<dbReference type="VEuPathDB" id="FungiDB:BO97DRAFT_398512"/>
<dbReference type="AlphaFoldDB" id="A0A395HJU7"/>
<dbReference type="InterPro" id="IPR029063">
    <property type="entry name" value="SAM-dependent_MTases_sf"/>
</dbReference>
<dbReference type="GO" id="GO:0008168">
    <property type="term" value="F:methyltransferase activity"/>
    <property type="evidence" value="ECO:0007669"/>
    <property type="project" value="TreeGrafter"/>
</dbReference>
<dbReference type="STRING" id="1450537.A0A395HJU7"/>
<dbReference type="EMBL" id="KZ824317">
    <property type="protein sequence ID" value="RAL08212.1"/>
    <property type="molecule type" value="Genomic_DNA"/>
</dbReference>
<gene>
    <name evidence="3" type="ORF">BO97DRAFT_398512</name>
</gene>
<dbReference type="Proteomes" id="UP000248961">
    <property type="component" value="Unassembled WGS sequence"/>
</dbReference>
<sequence length="358" mass="39502">MCPASFRRALFKVPKESRIKTPPAAATAVPKPTSGGAAKTTKIKTPPPPPPPPPPFPQPGTPSPATLLSKRANPALSEVRKDETRMSPRVMTVLGVSVLGLSAYIGYLYASYQREVTHSQSLSITHDVSDRYNRTAGSFDADVEMSEKLMRLGTKRRELVQRARGDVLEVSCGTGRNIEYYDFGALRRGIVDESTGRIGVRGCRSVTFVDLSPEMVEIARRKYAELVPVEFRVEDAAKVTGPSATVTGGGKKYYDTVVQTMGLCSLPDPVGTLRHLGSLVDPQRGEILLLEHGRSHYAWLNRVLDNLAPAHADRHGCWWNRDIGEIVRESGLEVVEAQRWHFGTTWKYVLRPARKTAE</sequence>
<feature type="compositionally biased region" description="Pro residues" evidence="1">
    <location>
        <begin position="45"/>
        <end position="62"/>
    </location>
</feature>
<proteinExistence type="predicted"/>
<protein>
    <submittedName>
        <fullName evidence="3">Ubiquinone/menaquinone biosynthesis-related protein</fullName>
    </submittedName>
</protein>
<feature type="compositionally biased region" description="Low complexity" evidence="1">
    <location>
        <begin position="20"/>
        <end position="33"/>
    </location>
</feature>
<dbReference type="PANTHER" id="PTHR42912">
    <property type="entry name" value="METHYLTRANSFERASE"/>
    <property type="match status" value="1"/>
</dbReference>
<keyword evidence="2" id="KW-0812">Transmembrane</keyword>
<evidence type="ECO:0000313" key="3">
    <source>
        <dbReference type="EMBL" id="RAL08212.1"/>
    </source>
</evidence>
<dbReference type="GeneID" id="37198483"/>
<name>A0A395HJU7_ASPHC</name>
<keyword evidence="2" id="KW-1133">Transmembrane helix</keyword>
<evidence type="ECO:0000313" key="4">
    <source>
        <dbReference type="Proteomes" id="UP000248961"/>
    </source>
</evidence>
<dbReference type="Pfam" id="PF13489">
    <property type="entry name" value="Methyltransf_23"/>
    <property type="match status" value="1"/>
</dbReference>
<dbReference type="Gene3D" id="3.40.50.150">
    <property type="entry name" value="Vaccinia Virus protein VP39"/>
    <property type="match status" value="1"/>
</dbReference>
<feature type="region of interest" description="Disordered" evidence="1">
    <location>
        <begin position="12"/>
        <end position="83"/>
    </location>
</feature>
<dbReference type="CDD" id="cd02440">
    <property type="entry name" value="AdoMet_MTases"/>
    <property type="match status" value="1"/>
</dbReference>
<dbReference type="RefSeq" id="XP_025547366.1">
    <property type="nucleotide sequence ID" value="XM_025694194.1"/>
</dbReference>
<feature type="transmembrane region" description="Helical" evidence="2">
    <location>
        <begin position="90"/>
        <end position="110"/>
    </location>
</feature>
<keyword evidence="4" id="KW-1185">Reference proteome</keyword>
<organism evidence="3 4">
    <name type="scientific">Aspergillus homomorphus (strain CBS 101889)</name>
    <dbReference type="NCBI Taxonomy" id="1450537"/>
    <lineage>
        <taxon>Eukaryota</taxon>
        <taxon>Fungi</taxon>
        <taxon>Dikarya</taxon>
        <taxon>Ascomycota</taxon>
        <taxon>Pezizomycotina</taxon>
        <taxon>Eurotiomycetes</taxon>
        <taxon>Eurotiomycetidae</taxon>
        <taxon>Eurotiales</taxon>
        <taxon>Aspergillaceae</taxon>
        <taxon>Aspergillus</taxon>
        <taxon>Aspergillus subgen. Circumdati</taxon>
    </lineage>
</organism>
<reference evidence="3 4" key="1">
    <citation type="submission" date="2018-02" db="EMBL/GenBank/DDBJ databases">
        <title>The genomes of Aspergillus section Nigri reveals drivers in fungal speciation.</title>
        <authorList>
            <consortium name="DOE Joint Genome Institute"/>
            <person name="Vesth T.C."/>
            <person name="Nybo J."/>
            <person name="Theobald S."/>
            <person name="Brandl J."/>
            <person name="Frisvad J.C."/>
            <person name="Nielsen K.F."/>
            <person name="Lyhne E.K."/>
            <person name="Kogle M.E."/>
            <person name="Kuo A."/>
            <person name="Riley R."/>
            <person name="Clum A."/>
            <person name="Nolan M."/>
            <person name="Lipzen A."/>
            <person name="Salamov A."/>
            <person name="Henrissat B."/>
            <person name="Wiebenga A."/>
            <person name="De vries R.P."/>
            <person name="Grigoriev I.V."/>
            <person name="Mortensen U.H."/>
            <person name="Andersen M.R."/>
            <person name="Baker S.E."/>
        </authorList>
    </citation>
    <scope>NUCLEOTIDE SEQUENCE [LARGE SCALE GENOMIC DNA]</scope>
    <source>
        <strain evidence="3 4">CBS 101889</strain>
    </source>
</reference>
<accession>A0A395HJU7</accession>